<dbReference type="InterPro" id="IPR036964">
    <property type="entry name" value="RASGEF_cat_dom_sf"/>
</dbReference>
<proteinExistence type="predicted"/>
<dbReference type="SUPFAM" id="SSF48366">
    <property type="entry name" value="Ras GEF"/>
    <property type="match status" value="1"/>
</dbReference>
<dbReference type="PROSITE" id="PS50009">
    <property type="entry name" value="RASGEF_CAT"/>
    <property type="match status" value="1"/>
</dbReference>
<dbReference type="InterPro" id="IPR001895">
    <property type="entry name" value="RASGEF_cat_dom"/>
</dbReference>
<dbReference type="Proteomes" id="UP000829720">
    <property type="component" value="Unassembled WGS sequence"/>
</dbReference>
<evidence type="ECO:0000313" key="4">
    <source>
        <dbReference type="Proteomes" id="UP000829720"/>
    </source>
</evidence>
<dbReference type="Gene3D" id="1.10.840.10">
    <property type="entry name" value="Ras guanine-nucleotide exchange factors catalytic domain"/>
    <property type="match status" value="1"/>
</dbReference>
<organism evidence="3 4">
    <name type="scientific">Albula goreensis</name>
    <dbReference type="NCBI Taxonomy" id="1534307"/>
    <lineage>
        <taxon>Eukaryota</taxon>
        <taxon>Metazoa</taxon>
        <taxon>Chordata</taxon>
        <taxon>Craniata</taxon>
        <taxon>Vertebrata</taxon>
        <taxon>Euteleostomi</taxon>
        <taxon>Actinopterygii</taxon>
        <taxon>Neopterygii</taxon>
        <taxon>Teleostei</taxon>
        <taxon>Albuliformes</taxon>
        <taxon>Albulidae</taxon>
        <taxon>Albula</taxon>
    </lineage>
</organism>
<accession>A0A8T3E5R9</accession>
<keyword evidence="4" id="KW-1185">Reference proteome</keyword>
<reference evidence="3" key="1">
    <citation type="submission" date="2021-01" db="EMBL/GenBank/DDBJ databases">
        <authorList>
            <person name="Zahm M."/>
            <person name="Roques C."/>
            <person name="Cabau C."/>
            <person name="Klopp C."/>
            <person name="Donnadieu C."/>
            <person name="Jouanno E."/>
            <person name="Lampietro C."/>
            <person name="Louis A."/>
            <person name="Herpin A."/>
            <person name="Echchiki A."/>
            <person name="Berthelot C."/>
            <person name="Parey E."/>
            <person name="Roest-Crollius H."/>
            <person name="Braasch I."/>
            <person name="Postlethwait J."/>
            <person name="Bobe J."/>
            <person name="Montfort J."/>
            <person name="Bouchez O."/>
            <person name="Begum T."/>
            <person name="Mejri S."/>
            <person name="Adams A."/>
            <person name="Chen W.-J."/>
            <person name="Guiguen Y."/>
        </authorList>
    </citation>
    <scope>NUCLEOTIDE SEQUENCE</scope>
    <source>
        <tissue evidence="3">Blood</tissue>
    </source>
</reference>
<dbReference type="GO" id="GO:0007264">
    <property type="term" value="P:small GTPase-mediated signal transduction"/>
    <property type="evidence" value="ECO:0007669"/>
    <property type="project" value="InterPro"/>
</dbReference>
<protein>
    <recommendedName>
        <fullName evidence="2">Ras-GEF domain-containing protein</fullName>
    </recommendedName>
</protein>
<dbReference type="OrthoDB" id="2412973at2759"/>
<keyword evidence="1" id="KW-0344">Guanine-nucleotide releasing factor</keyword>
<dbReference type="AlphaFoldDB" id="A0A8T3E5R9"/>
<dbReference type="InterPro" id="IPR051853">
    <property type="entry name" value="SH2-Ras-GEF_adapter"/>
</dbReference>
<comment type="caution">
    <text evidence="3">The sequence shown here is derived from an EMBL/GenBank/DDBJ whole genome shotgun (WGS) entry which is preliminary data.</text>
</comment>
<dbReference type="GO" id="GO:0005085">
    <property type="term" value="F:guanyl-nucleotide exchange factor activity"/>
    <property type="evidence" value="ECO:0007669"/>
    <property type="project" value="UniProtKB-KW"/>
</dbReference>
<sequence length="179" mass="20380">MFGFAAVMRALELPQISRLEQTWMTLRQRHTEGAILYEKKLKPFMKSMNDGKESCVLSNTSFPHVVPLLSLLERGVAVGEGVEPWETMESGVDVVMSHLEAARTIAHHGGIYRTNAETKLQGFQEREEVMELFHTEFQMRLLWGSRGAEGSQAERYEKFDKVLTALSNKLEPPVRQSEL</sequence>
<dbReference type="EMBL" id="JAERUA010000001">
    <property type="protein sequence ID" value="KAI1904789.1"/>
    <property type="molecule type" value="Genomic_DNA"/>
</dbReference>
<dbReference type="PANTHER" id="PTHR14247:SF6">
    <property type="entry name" value="SH2 DOMAIN-CONTAINING PROTEIN 3C"/>
    <property type="match status" value="1"/>
</dbReference>
<dbReference type="PANTHER" id="PTHR14247">
    <property type="entry name" value="BREAST CANCER ANTI-ESTROGEN RESISTANCE PROTEIN 3 HOMOLOG-LIKE PROTEIN"/>
    <property type="match status" value="1"/>
</dbReference>
<evidence type="ECO:0000313" key="3">
    <source>
        <dbReference type="EMBL" id="KAI1904789.1"/>
    </source>
</evidence>
<name>A0A8T3E5R9_9TELE</name>
<evidence type="ECO:0000259" key="2">
    <source>
        <dbReference type="PROSITE" id="PS50009"/>
    </source>
</evidence>
<evidence type="ECO:0000256" key="1">
    <source>
        <dbReference type="PROSITE-ProRule" id="PRU00168"/>
    </source>
</evidence>
<gene>
    <name evidence="3" type="ORF">AGOR_G00009300</name>
</gene>
<dbReference type="InterPro" id="IPR023578">
    <property type="entry name" value="Ras_GEF_dom_sf"/>
</dbReference>
<feature type="domain" description="Ras-GEF" evidence="2">
    <location>
        <begin position="1"/>
        <end position="173"/>
    </location>
</feature>